<name>T0LDE8_9MICR</name>
<proteinExistence type="predicted"/>
<dbReference type="AlphaFoldDB" id="T0LDE8"/>
<organism evidence="1 2">
    <name type="scientific">Vairimorpha apis BRL 01</name>
    <dbReference type="NCBI Taxonomy" id="1037528"/>
    <lineage>
        <taxon>Eukaryota</taxon>
        <taxon>Fungi</taxon>
        <taxon>Fungi incertae sedis</taxon>
        <taxon>Microsporidia</taxon>
        <taxon>Nosematidae</taxon>
        <taxon>Vairimorpha</taxon>
    </lineage>
</organism>
<dbReference type="Proteomes" id="UP000053780">
    <property type="component" value="Unassembled WGS sequence"/>
</dbReference>
<reference evidence="1 2" key="1">
    <citation type="journal article" date="2013" name="BMC Genomics">
        <title>Genome sequencing and comparative genomics of honey bee microsporidia, Nosema apis reveal novel insights into host-parasite interactions.</title>
        <authorList>
            <person name="Chen Yp."/>
            <person name="Pettis J.S."/>
            <person name="Zhao Y."/>
            <person name="Liu X."/>
            <person name="Tallon L.J."/>
            <person name="Sadzewicz L.D."/>
            <person name="Li R."/>
            <person name="Zheng H."/>
            <person name="Huang S."/>
            <person name="Zhang X."/>
            <person name="Hamilton M.C."/>
            <person name="Pernal S.F."/>
            <person name="Melathopoulos A.P."/>
            <person name="Yan X."/>
            <person name="Evans J.D."/>
        </authorList>
    </citation>
    <scope>NUCLEOTIDE SEQUENCE [LARGE SCALE GENOMIC DNA]</scope>
    <source>
        <strain evidence="1 2">BRL 01</strain>
    </source>
</reference>
<gene>
    <name evidence="1" type="ORF">NAPIS_ORF00119</name>
</gene>
<sequence>MEDDYNITVTNKHKFINEQDTTLATTSINKHDEYTNEESFINKQKSTDDELKNNNYKELNYLKSHNFSIFEEFYDTDEISNDNINNINESLIINKDEKFENCFCDDANDFEKIFSIDDVCNYEDFTYYCNLFSLDLLDNINHDNNNKTNKISIHKEKDDRNDINLIFNITHKLNDDINKFFLNISNDDIKRYANSYCFTQIFDIIFQDLLNFLKISTLFTNIENEQLKNCIITLEQQINCEQKILTFIKITNDLLNKNN</sequence>
<accession>T0LDE8</accession>
<dbReference type="VEuPathDB" id="MicrosporidiaDB:NAPIS_ORF00119"/>
<evidence type="ECO:0000313" key="2">
    <source>
        <dbReference type="Proteomes" id="UP000053780"/>
    </source>
</evidence>
<protein>
    <submittedName>
        <fullName evidence="1">Uncharacterized protein</fullName>
    </submittedName>
</protein>
<evidence type="ECO:0000313" key="1">
    <source>
        <dbReference type="EMBL" id="EQB62299.1"/>
    </source>
</evidence>
<dbReference type="HOGENOM" id="CLU_1310453_0_0_1"/>
<dbReference type="EMBL" id="KE646905">
    <property type="protein sequence ID" value="EQB62299.1"/>
    <property type="molecule type" value="Genomic_DNA"/>
</dbReference>
<keyword evidence="2" id="KW-1185">Reference proteome</keyword>